<dbReference type="PROSITE" id="PS50053">
    <property type="entry name" value="UBIQUITIN_2"/>
    <property type="match status" value="1"/>
</dbReference>
<organism evidence="2 3">
    <name type="scientific">Owenia fusiformis</name>
    <name type="common">Polychaete worm</name>
    <dbReference type="NCBI Taxonomy" id="6347"/>
    <lineage>
        <taxon>Eukaryota</taxon>
        <taxon>Metazoa</taxon>
        <taxon>Spiralia</taxon>
        <taxon>Lophotrochozoa</taxon>
        <taxon>Annelida</taxon>
        <taxon>Polychaeta</taxon>
        <taxon>Sedentaria</taxon>
        <taxon>Canalipalpata</taxon>
        <taxon>Sabellida</taxon>
        <taxon>Oweniida</taxon>
        <taxon>Oweniidae</taxon>
        <taxon>Owenia</taxon>
    </lineage>
</organism>
<dbReference type="OrthoDB" id="199599at2759"/>
<keyword evidence="3" id="KW-1185">Reference proteome</keyword>
<evidence type="ECO:0000313" key="2">
    <source>
        <dbReference type="EMBL" id="CAH1791710.1"/>
    </source>
</evidence>
<dbReference type="GO" id="GO:0006412">
    <property type="term" value="P:translation"/>
    <property type="evidence" value="ECO:0007669"/>
    <property type="project" value="InterPro"/>
</dbReference>
<dbReference type="Pfam" id="PF04758">
    <property type="entry name" value="Ribosomal_S30"/>
    <property type="match status" value="1"/>
</dbReference>
<gene>
    <name evidence="2" type="ORF">OFUS_LOCUS16764</name>
</gene>
<dbReference type="InterPro" id="IPR019954">
    <property type="entry name" value="Ubiquitin_CS"/>
</dbReference>
<dbReference type="CDD" id="cd01793">
    <property type="entry name" value="Ubl_FUBI"/>
    <property type="match status" value="1"/>
</dbReference>
<feature type="region of interest" description="Disordered" evidence="1">
    <location>
        <begin position="132"/>
        <end position="156"/>
    </location>
</feature>
<dbReference type="Gene3D" id="3.10.20.90">
    <property type="entry name" value="Phosphatidylinositol 3-kinase Catalytic Subunit, Chain A, domain 1"/>
    <property type="match status" value="1"/>
</dbReference>
<dbReference type="EMBL" id="CAIIXF020000008">
    <property type="protein sequence ID" value="CAH1791710.1"/>
    <property type="molecule type" value="Genomic_DNA"/>
</dbReference>
<dbReference type="PANTHER" id="PTHR12650">
    <property type="entry name" value="40S RIBOSOMAL PROTEIN S30/UBIQUITIN-LIKE PROTEIN FUBI"/>
    <property type="match status" value="1"/>
</dbReference>
<reference evidence="2" key="1">
    <citation type="submission" date="2022-03" db="EMBL/GenBank/DDBJ databases">
        <authorList>
            <person name="Martin C."/>
        </authorList>
    </citation>
    <scope>NUCLEOTIDE SEQUENCE</scope>
</reference>
<comment type="caution">
    <text evidence="2">The sequence shown here is derived from an EMBL/GenBank/DDBJ whole genome shotgun (WGS) entry which is preliminary data.</text>
</comment>
<dbReference type="SMART" id="SM00213">
    <property type="entry name" value="UBQ"/>
    <property type="match status" value="1"/>
</dbReference>
<dbReference type="Proteomes" id="UP000749559">
    <property type="component" value="Unassembled WGS sequence"/>
</dbReference>
<evidence type="ECO:0000313" key="3">
    <source>
        <dbReference type="Proteomes" id="UP000749559"/>
    </source>
</evidence>
<evidence type="ECO:0000256" key="1">
    <source>
        <dbReference type="SAM" id="MobiDB-lite"/>
    </source>
</evidence>
<accession>A0A8J1XVK2</accession>
<dbReference type="SUPFAM" id="SSF54236">
    <property type="entry name" value="Ubiquitin-like"/>
    <property type="match status" value="1"/>
</dbReference>
<dbReference type="GO" id="GO:0022627">
    <property type="term" value="C:cytosolic small ribosomal subunit"/>
    <property type="evidence" value="ECO:0007669"/>
    <property type="project" value="TreeGrafter"/>
</dbReference>
<dbReference type="GO" id="GO:0003735">
    <property type="term" value="F:structural constituent of ribosome"/>
    <property type="evidence" value="ECO:0007669"/>
    <property type="project" value="InterPro"/>
</dbReference>
<dbReference type="PROSITE" id="PS00299">
    <property type="entry name" value="UBIQUITIN_1"/>
    <property type="match status" value="1"/>
</dbReference>
<dbReference type="InterPro" id="IPR039415">
    <property type="entry name" value="FUBI"/>
</dbReference>
<sequence>MKTLGLNITFTNYFIITCKIIFGVRFSCARVCCAVFSFPPYFVAQARVNMQLFIRAQETHTVNVTGTETVGHVKAQIAASEGIAVEDQVVLYGGKPLEDATLLSSFDELSTIDVQTRMLGGKVHGSLARAGKVKGQTPKVEAQEKKKKRTGRAKRRMQYNRRFVNVVATFGRRRGPNSNAAA</sequence>
<proteinExistence type="predicted"/>
<dbReference type="InterPro" id="IPR000626">
    <property type="entry name" value="Ubiquitin-like_dom"/>
</dbReference>
<name>A0A8J1XVK2_OWEFU</name>
<dbReference type="PANTHER" id="PTHR12650:SF15">
    <property type="entry name" value="RIBOSOMAL PROTEIN S30, ISOFORM A"/>
    <property type="match status" value="1"/>
</dbReference>
<dbReference type="FunFam" id="3.10.20.90:FF:000276">
    <property type="entry name" value="40S ribosomal protein S30"/>
    <property type="match status" value="1"/>
</dbReference>
<protein>
    <submittedName>
        <fullName evidence="2">Uncharacterized protein</fullName>
    </submittedName>
</protein>
<dbReference type="InterPro" id="IPR029071">
    <property type="entry name" value="Ubiquitin-like_domsf"/>
</dbReference>
<dbReference type="InterPro" id="IPR006846">
    <property type="entry name" value="Ribosomal_eS30"/>
</dbReference>
<feature type="compositionally biased region" description="Basic residues" evidence="1">
    <location>
        <begin position="145"/>
        <end position="156"/>
    </location>
</feature>
<dbReference type="AlphaFoldDB" id="A0A8J1XVK2"/>
<dbReference type="Pfam" id="PF00240">
    <property type="entry name" value="ubiquitin"/>
    <property type="match status" value="1"/>
</dbReference>